<dbReference type="EMBL" id="LR796187">
    <property type="protein sequence ID" value="CAB4125899.1"/>
    <property type="molecule type" value="Genomic_DNA"/>
</dbReference>
<gene>
    <name evidence="3" type="ORF">UFOVP181_339</name>
    <name evidence="2" type="ORF">UFOVP57_300</name>
</gene>
<evidence type="ECO:0000313" key="2">
    <source>
        <dbReference type="EMBL" id="CAB4125899.1"/>
    </source>
</evidence>
<dbReference type="EMBL" id="LR798231">
    <property type="protein sequence ID" value="CAB5209154.1"/>
    <property type="molecule type" value="Genomic_DNA"/>
</dbReference>
<name>A0A6J7WDV0_9CAUD</name>
<reference evidence="3" key="1">
    <citation type="submission" date="2020-05" db="EMBL/GenBank/DDBJ databases">
        <authorList>
            <person name="Chiriac C."/>
            <person name="Salcher M."/>
            <person name="Ghai R."/>
            <person name="Kavagutti S V."/>
        </authorList>
    </citation>
    <scope>NUCLEOTIDE SEQUENCE</scope>
</reference>
<feature type="region of interest" description="Disordered" evidence="1">
    <location>
        <begin position="70"/>
        <end position="90"/>
    </location>
</feature>
<accession>A0A6J7WDV0</accession>
<evidence type="ECO:0000256" key="1">
    <source>
        <dbReference type="SAM" id="MobiDB-lite"/>
    </source>
</evidence>
<proteinExistence type="predicted"/>
<organism evidence="3">
    <name type="scientific">uncultured Caudovirales phage</name>
    <dbReference type="NCBI Taxonomy" id="2100421"/>
    <lineage>
        <taxon>Viruses</taxon>
        <taxon>Duplodnaviria</taxon>
        <taxon>Heunggongvirae</taxon>
        <taxon>Uroviricota</taxon>
        <taxon>Caudoviricetes</taxon>
        <taxon>Peduoviridae</taxon>
        <taxon>Maltschvirus</taxon>
        <taxon>Maltschvirus maltsch</taxon>
    </lineage>
</organism>
<sequence length="90" mass="10807">MRQLHQDEDIHAEILKVFREYFEENQRWINEGTKASGIRLRQKLSEIRRLCSERRVAVREWARIKEADLRAKEDQRQAQKRQAGDTGTDN</sequence>
<protein>
    <submittedName>
        <fullName evidence="3">Uncharacterized protein</fullName>
    </submittedName>
</protein>
<evidence type="ECO:0000313" key="3">
    <source>
        <dbReference type="EMBL" id="CAB5209154.1"/>
    </source>
</evidence>